<gene>
    <name evidence="1" type="ORF">HD556DRAFT_894515</name>
</gene>
<evidence type="ECO:0000313" key="2">
    <source>
        <dbReference type="Proteomes" id="UP000719766"/>
    </source>
</evidence>
<sequence length="223" mass="24859">MTNSKKQTSVEDKRAEKVKRGGLVERSIFIARLGNTTKAVLQQPNSIALSPSLSTLMVSTSVSSCEITQPPSGIFCEFHSVSVLPNTCLSQLFPGSTGSHYVAQIFGPVLLHPAYHRGLSSRLPLDPTQSPSRYVVQNFSEPHRGNFFVTPQRHLNYLSATVIYPPVAATAFCAAQTSFRRRPLEEWSFRFNPCNKRPAIGSHTFHLLIWNSNLLSYRHKLTC</sequence>
<keyword evidence="2" id="KW-1185">Reference proteome</keyword>
<evidence type="ECO:0000313" key="1">
    <source>
        <dbReference type="EMBL" id="KAG1801618.1"/>
    </source>
</evidence>
<dbReference type="OrthoDB" id="10521229at2759"/>
<comment type="caution">
    <text evidence="1">The sequence shown here is derived from an EMBL/GenBank/DDBJ whole genome shotgun (WGS) entry which is preliminary data.</text>
</comment>
<dbReference type="EMBL" id="JABBWE010000007">
    <property type="protein sequence ID" value="KAG1801618.1"/>
    <property type="molecule type" value="Genomic_DNA"/>
</dbReference>
<dbReference type="AlphaFoldDB" id="A0A9P7DS16"/>
<organism evidence="1 2">
    <name type="scientific">Suillus plorans</name>
    <dbReference type="NCBI Taxonomy" id="116603"/>
    <lineage>
        <taxon>Eukaryota</taxon>
        <taxon>Fungi</taxon>
        <taxon>Dikarya</taxon>
        <taxon>Basidiomycota</taxon>
        <taxon>Agaricomycotina</taxon>
        <taxon>Agaricomycetes</taxon>
        <taxon>Agaricomycetidae</taxon>
        <taxon>Boletales</taxon>
        <taxon>Suillineae</taxon>
        <taxon>Suillaceae</taxon>
        <taxon>Suillus</taxon>
    </lineage>
</organism>
<reference evidence="1" key="1">
    <citation type="journal article" date="2020" name="New Phytol.">
        <title>Comparative genomics reveals dynamic genome evolution in host specialist ectomycorrhizal fungi.</title>
        <authorList>
            <person name="Lofgren L.A."/>
            <person name="Nguyen N.H."/>
            <person name="Vilgalys R."/>
            <person name="Ruytinx J."/>
            <person name="Liao H.L."/>
            <person name="Branco S."/>
            <person name="Kuo A."/>
            <person name="LaButti K."/>
            <person name="Lipzen A."/>
            <person name="Andreopoulos W."/>
            <person name="Pangilinan J."/>
            <person name="Riley R."/>
            <person name="Hundley H."/>
            <person name="Na H."/>
            <person name="Barry K."/>
            <person name="Grigoriev I.V."/>
            <person name="Stajich J.E."/>
            <person name="Kennedy P.G."/>
        </authorList>
    </citation>
    <scope>NUCLEOTIDE SEQUENCE</scope>
    <source>
        <strain evidence="1">S12</strain>
    </source>
</reference>
<protein>
    <submittedName>
        <fullName evidence="1">Uncharacterized protein</fullName>
    </submittedName>
</protein>
<proteinExistence type="predicted"/>
<accession>A0A9P7DS16</accession>
<name>A0A9P7DS16_9AGAM</name>
<dbReference type="RefSeq" id="XP_041165084.1">
    <property type="nucleotide sequence ID" value="XM_041311971.1"/>
</dbReference>
<dbReference type="GeneID" id="64605735"/>
<dbReference type="Proteomes" id="UP000719766">
    <property type="component" value="Unassembled WGS sequence"/>
</dbReference>